<accession>F5YAJ7</accession>
<reference evidence="2" key="1">
    <citation type="submission" date="2009-12" db="EMBL/GenBank/DDBJ databases">
        <title>Complete sequence of Treponema azotonutricium strain ZAS-9.</title>
        <authorList>
            <person name="Tetu S.G."/>
            <person name="Matson E."/>
            <person name="Ren Q."/>
            <person name="Seshadri R."/>
            <person name="Elbourne L."/>
            <person name="Hassan K.A."/>
            <person name="Durkin A."/>
            <person name="Radune D."/>
            <person name="Mohamoud Y."/>
            <person name="Shay R."/>
            <person name="Jin S."/>
            <person name="Zhang X."/>
            <person name="Lucey K."/>
            <person name="Ballor N.R."/>
            <person name="Ottesen E."/>
            <person name="Rosenthal R."/>
            <person name="Allen A."/>
            <person name="Leadbetter J.R."/>
            <person name="Paulsen I.T."/>
        </authorList>
    </citation>
    <scope>NUCLEOTIDE SEQUENCE [LARGE SCALE GENOMIC DNA]</scope>
    <source>
        <strain evidence="2">ATCC BAA-888 / DSM 13862 / ZAS-9</strain>
    </source>
</reference>
<evidence type="ECO:0000313" key="1">
    <source>
        <dbReference type="EMBL" id="AEF82322.1"/>
    </source>
</evidence>
<sequence length="55" mass="6629">MFELNEPQGMINSIIRLYEDKKLREIISINNIIDIQRFSIDEALEKMIDIYMHVM</sequence>
<dbReference type="AlphaFoldDB" id="F5YAJ7"/>
<dbReference type="HOGENOM" id="CLU_3031102_0_0_12"/>
<keyword evidence="2" id="KW-1185">Reference proteome</keyword>
<dbReference type="KEGG" id="taz:TREAZ_3070"/>
<evidence type="ECO:0000313" key="2">
    <source>
        <dbReference type="Proteomes" id="UP000009222"/>
    </source>
</evidence>
<organism evidence="1 2">
    <name type="scientific">Leadbettera azotonutricia (strain ATCC BAA-888 / DSM 13862 / ZAS-9)</name>
    <name type="common">Treponema azotonutricium</name>
    <dbReference type="NCBI Taxonomy" id="545695"/>
    <lineage>
        <taxon>Bacteria</taxon>
        <taxon>Pseudomonadati</taxon>
        <taxon>Spirochaetota</taxon>
        <taxon>Spirochaetia</taxon>
        <taxon>Spirochaetales</taxon>
        <taxon>Breznakiellaceae</taxon>
        <taxon>Leadbettera</taxon>
    </lineage>
</organism>
<reference evidence="1 2" key="2">
    <citation type="journal article" date="2011" name="ISME J.">
        <title>RNA-seq reveals cooperative metabolic interactions between two termite-gut spirochete species in co-culture.</title>
        <authorList>
            <person name="Rosenthal A.Z."/>
            <person name="Matson E.G."/>
            <person name="Eldar A."/>
            <person name="Leadbetter J.R."/>
        </authorList>
    </citation>
    <scope>NUCLEOTIDE SEQUENCE [LARGE SCALE GENOMIC DNA]</scope>
    <source>
        <strain evidence="2">ATCC BAA-888 / DSM 13862 / ZAS-9</strain>
    </source>
</reference>
<gene>
    <name evidence="1" type="ordered locus">TREAZ_3070</name>
</gene>
<dbReference type="InParanoid" id="F5YAJ7"/>
<dbReference type="Proteomes" id="UP000009222">
    <property type="component" value="Chromosome"/>
</dbReference>
<proteinExistence type="predicted"/>
<name>F5YAJ7_LEAAZ</name>
<dbReference type="EMBL" id="CP001841">
    <property type="protein sequence ID" value="AEF82322.1"/>
    <property type="molecule type" value="Genomic_DNA"/>
</dbReference>
<dbReference type="SUPFAM" id="SSF53756">
    <property type="entry name" value="UDP-Glycosyltransferase/glycogen phosphorylase"/>
    <property type="match status" value="1"/>
</dbReference>
<protein>
    <submittedName>
        <fullName evidence="1">Uncharacterized protein</fullName>
    </submittedName>
</protein>